<evidence type="ECO:0000256" key="2">
    <source>
        <dbReference type="ARBA" id="ARBA00009997"/>
    </source>
</evidence>
<dbReference type="OrthoDB" id="4913at2"/>
<dbReference type="GO" id="GO:0050532">
    <property type="term" value="F:2-phosphosulfolactate phosphatase activity"/>
    <property type="evidence" value="ECO:0007669"/>
    <property type="project" value="UniProtKB-UniRule"/>
</dbReference>
<dbReference type="Pfam" id="PF04029">
    <property type="entry name" value="2-ph_phosp"/>
    <property type="match status" value="1"/>
</dbReference>
<evidence type="ECO:0000313" key="9">
    <source>
        <dbReference type="EMBL" id="SMB96541.1"/>
    </source>
</evidence>
<dbReference type="SUPFAM" id="SSF142823">
    <property type="entry name" value="ComB-like"/>
    <property type="match status" value="1"/>
</dbReference>
<dbReference type="FunFam" id="3.90.1560.10:FF:000001">
    <property type="entry name" value="Probable 2-phosphosulfolactate phosphatase"/>
    <property type="match status" value="1"/>
</dbReference>
<keyword evidence="10" id="KW-1185">Reference proteome</keyword>
<evidence type="ECO:0000256" key="3">
    <source>
        <dbReference type="ARBA" id="ARBA00012953"/>
    </source>
</evidence>
<dbReference type="EC" id="3.1.3.71" evidence="3 8"/>
<dbReference type="HAMAP" id="MF_00490">
    <property type="entry name" value="ComB"/>
    <property type="match status" value="1"/>
</dbReference>
<comment type="catalytic activity">
    <reaction evidence="7 8">
        <text>(2R)-O-phospho-3-sulfolactate + H2O = (2R)-3-sulfolactate + phosphate</text>
        <dbReference type="Rhea" id="RHEA:23416"/>
        <dbReference type="ChEBI" id="CHEBI:15377"/>
        <dbReference type="ChEBI" id="CHEBI:15597"/>
        <dbReference type="ChEBI" id="CHEBI:43474"/>
        <dbReference type="ChEBI" id="CHEBI:58738"/>
        <dbReference type="EC" id="3.1.3.71"/>
    </reaction>
</comment>
<gene>
    <name evidence="8" type="primary">comB</name>
    <name evidence="9" type="ORF">SAMN00017405_2310</name>
</gene>
<evidence type="ECO:0000256" key="7">
    <source>
        <dbReference type="ARBA" id="ARBA00033711"/>
    </source>
</evidence>
<keyword evidence="6 8" id="KW-0460">Magnesium</keyword>
<accession>A0A1W1VTV6</accession>
<evidence type="ECO:0000256" key="6">
    <source>
        <dbReference type="ARBA" id="ARBA00022842"/>
    </source>
</evidence>
<evidence type="ECO:0000256" key="4">
    <source>
        <dbReference type="ARBA" id="ARBA00021948"/>
    </source>
</evidence>
<organism evidence="9 10">
    <name type="scientific">Desulfonispora thiosulfatigenes DSM 11270</name>
    <dbReference type="NCBI Taxonomy" id="656914"/>
    <lineage>
        <taxon>Bacteria</taxon>
        <taxon>Bacillati</taxon>
        <taxon>Bacillota</taxon>
        <taxon>Clostridia</taxon>
        <taxon>Eubacteriales</taxon>
        <taxon>Peptococcaceae</taxon>
        <taxon>Desulfonispora</taxon>
    </lineage>
</organism>
<keyword evidence="5 8" id="KW-0378">Hydrolase</keyword>
<dbReference type="RefSeq" id="WP_084054424.1">
    <property type="nucleotide sequence ID" value="NZ_FWWT01000024.1"/>
</dbReference>
<dbReference type="PANTHER" id="PTHR37311:SF1">
    <property type="entry name" value="2-PHOSPHOSULFOLACTATE PHOSPHATASE-RELATED"/>
    <property type="match status" value="1"/>
</dbReference>
<dbReference type="STRING" id="656914.SAMN00017405_2310"/>
<comment type="similarity">
    <text evidence="2 8">Belongs to the ComB family.</text>
</comment>
<dbReference type="Proteomes" id="UP000192731">
    <property type="component" value="Unassembled WGS sequence"/>
</dbReference>
<proteinExistence type="inferred from homology"/>
<dbReference type="GO" id="GO:0000287">
    <property type="term" value="F:magnesium ion binding"/>
    <property type="evidence" value="ECO:0007669"/>
    <property type="project" value="UniProtKB-UniRule"/>
</dbReference>
<dbReference type="InterPro" id="IPR005238">
    <property type="entry name" value="ComB-like"/>
</dbReference>
<dbReference type="GO" id="GO:0050545">
    <property type="term" value="F:sulfopyruvate decarboxylase activity"/>
    <property type="evidence" value="ECO:0007669"/>
    <property type="project" value="TreeGrafter"/>
</dbReference>
<evidence type="ECO:0000313" key="10">
    <source>
        <dbReference type="Proteomes" id="UP000192731"/>
    </source>
</evidence>
<protein>
    <recommendedName>
        <fullName evidence="4 8">Probable 2-phosphosulfolactate phosphatase</fullName>
        <ecNumber evidence="3 8">3.1.3.71</ecNumber>
    </recommendedName>
</protein>
<dbReference type="Gene3D" id="3.90.1560.10">
    <property type="entry name" value="ComB-like"/>
    <property type="match status" value="1"/>
</dbReference>
<name>A0A1W1VTV6_DESTI</name>
<reference evidence="9 10" key="1">
    <citation type="submission" date="2017-04" db="EMBL/GenBank/DDBJ databases">
        <authorList>
            <person name="Afonso C.L."/>
            <person name="Miller P.J."/>
            <person name="Scott M.A."/>
            <person name="Spackman E."/>
            <person name="Goraichik I."/>
            <person name="Dimitrov K.M."/>
            <person name="Suarez D.L."/>
            <person name="Swayne D.E."/>
        </authorList>
    </citation>
    <scope>NUCLEOTIDE SEQUENCE [LARGE SCALE GENOMIC DNA]</scope>
    <source>
        <strain evidence="9 10">DSM 11270</strain>
    </source>
</reference>
<evidence type="ECO:0000256" key="1">
    <source>
        <dbReference type="ARBA" id="ARBA00001946"/>
    </source>
</evidence>
<dbReference type="AlphaFoldDB" id="A0A1W1VTV6"/>
<dbReference type="PANTHER" id="PTHR37311">
    <property type="entry name" value="2-PHOSPHOSULFOLACTATE PHOSPHATASE-RELATED"/>
    <property type="match status" value="1"/>
</dbReference>
<evidence type="ECO:0000256" key="8">
    <source>
        <dbReference type="HAMAP-Rule" id="MF_00490"/>
    </source>
</evidence>
<dbReference type="InterPro" id="IPR036702">
    <property type="entry name" value="ComB-like_sf"/>
</dbReference>
<evidence type="ECO:0000256" key="5">
    <source>
        <dbReference type="ARBA" id="ARBA00022801"/>
    </source>
</evidence>
<sequence>MIIINKLNVYNTWQEVNSTIVINTVTIVIDVFRASNSIITALSNGASTIIPVSEIDVAFEIKKNNPKFLLGGERKSLKIEGFNFGNSPLEYTKDKIQDKTIIFTTANGSRALNKVHLADKIFVASFANAKYIAEKVINYNKNISIVCAGTLGNTSLEDSLAAGKIIDEILKNTNYELNDFAYLCLGSYRNNKNDLFNLVSNSANGKRLYELNKIEDIKYCIQEDTISLIPLYENKKISLL</sequence>
<dbReference type="EMBL" id="FWWT01000024">
    <property type="protein sequence ID" value="SMB96541.1"/>
    <property type="molecule type" value="Genomic_DNA"/>
</dbReference>
<comment type="cofactor">
    <cofactor evidence="1 8">
        <name>Mg(2+)</name>
        <dbReference type="ChEBI" id="CHEBI:18420"/>
    </cofactor>
</comment>